<dbReference type="PANTHER" id="PTHR30069">
    <property type="entry name" value="TONB-DEPENDENT OUTER MEMBRANE RECEPTOR"/>
    <property type="match status" value="1"/>
</dbReference>
<gene>
    <name evidence="9" type="ORF">FB551_4379</name>
</gene>
<dbReference type="GO" id="GO:0009279">
    <property type="term" value="C:cell outer membrane"/>
    <property type="evidence" value="ECO:0007669"/>
    <property type="project" value="UniProtKB-SubCell"/>
</dbReference>
<dbReference type="PANTHER" id="PTHR30069:SF29">
    <property type="entry name" value="HEMOGLOBIN AND HEMOGLOBIN-HAPTOGLOBIN-BINDING PROTEIN 1-RELATED"/>
    <property type="match status" value="1"/>
</dbReference>
<comment type="subcellular location">
    <subcellularLocation>
        <location evidence="1">Cell outer membrane</location>
        <topology evidence="1">Multi-pass membrane protein</topology>
    </subcellularLocation>
</comment>
<evidence type="ECO:0000256" key="2">
    <source>
        <dbReference type="ARBA" id="ARBA00022448"/>
    </source>
</evidence>
<keyword evidence="3" id="KW-1134">Transmembrane beta strand</keyword>
<keyword evidence="5" id="KW-0732">Signal</keyword>
<evidence type="ECO:0000313" key="9">
    <source>
        <dbReference type="EMBL" id="TQM16496.1"/>
    </source>
</evidence>
<evidence type="ECO:0000256" key="5">
    <source>
        <dbReference type="ARBA" id="ARBA00022729"/>
    </source>
</evidence>
<evidence type="ECO:0000259" key="8">
    <source>
        <dbReference type="Pfam" id="PF14905"/>
    </source>
</evidence>
<keyword evidence="7" id="KW-0998">Cell outer membrane</keyword>
<evidence type="ECO:0000313" key="10">
    <source>
        <dbReference type="Proteomes" id="UP000316437"/>
    </source>
</evidence>
<keyword evidence="10" id="KW-1185">Reference proteome</keyword>
<comment type="caution">
    <text evidence="9">The sequence shown here is derived from an EMBL/GenBank/DDBJ whole genome shotgun (WGS) entry which is preliminary data.</text>
</comment>
<keyword evidence="9" id="KW-0675">Receptor</keyword>
<proteinExistence type="predicted"/>
<evidence type="ECO:0000256" key="3">
    <source>
        <dbReference type="ARBA" id="ARBA00022452"/>
    </source>
</evidence>
<dbReference type="GO" id="GO:0044718">
    <property type="term" value="P:siderophore transmembrane transport"/>
    <property type="evidence" value="ECO:0007669"/>
    <property type="project" value="TreeGrafter"/>
</dbReference>
<dbReference type="EMBL" id="VFPD01000004">
    <property type="protein sequence ID" value="TQM16496.1"/>
    <property type="molecule type" value="Genomic_DNA"/>
</dbReference>
<dbReference type="InterPro" id="IPR039426">
    <property type="entry name" value="TonB-dep_rcpt-like"/>
</dbReference>
<dbReference type="AlphaFoldDB" id="A0A543E4H7"/>
<sequence>MKAPLILLSEKFQHNSQLIYYISTMKKHILFIATLICSLTAAQTKDTIAIKKIEAVTVNGKKVLVERKVDRLVYNVQNSMLSQGSSGTEVLAATPLLQVDENKGLLSIAGKNGVSVMVNDRMLHLSGSELINYLRNIRSENILKIEVITTPPAKYEAQGNSGIINIVLKKNQNLGWSGYLTTTYTQKTYAGFSSAAGIHYQNEKIKASVKLIGYDADKRSVEKYNIIGQSSSVSKDDRRDMNDGLGLNTSFDYSLSKNSNIGLVYDITKGHTNMDIRSTQTYFTEGISTLETVTDSKHRSPFTTQMLNLYFDQKLGEHTLSFGANYYGNLPDTEVNFTTKNVASNAAQIVRNISSVDYKIYSGQADLTLNFKKIQLETGVKYSRFSNNSDIEYFNFTNGNYIIDPAKSNLFDYDEKNYAAYISASKDLGKKWSLKAGLRYEYSQTSGFSATTLSNSENNYGKFFPTAYVSYKANENNQFSINYSRRINRPYFRALDPFRWYSNPNTYYTGNPSLQPSFNHNIELNYIFKSKFSANLYYQRTMNNFDQISFLNGIKLVSTYENYYNQSVYGINLNYTDTYFKIWESNISTSFSFNETQITKFNLVPKNGQSFYYSLNNTFQLNKAKTFMLFVNYWNNLPSRDGYSSVKSMASLDAGVKMSFAQKAVQVNVSVSDIFRQSGFKADMYFTDNTQSFNNYWDARRLTLSVTYNLGNQKLKSKNRPVNFEEKNRAQ</sequence>
<accession>A0A543E4H7</accession>
<reference evidence="9 10" key="1">
    <citation type="submission" date="2019-06" db="EMBL/GenBank/DDBJ databases">
        <title>Sorghum-associated microbial communities from plants grown in Nebraska, USA.</title>
        <authorList>
            <person name="Schachtman D."/>
        </authorList>
    </citation>
    <scope>NUCLEOTIDE SEQUENCE [LARGE SCALE GENOMIC DNA]</scope>
    <source>
        <strain evidence="9 10">110</strain>
    </source>
</reference>
<keyword evidence="2" id="KW-0813">Transport</keyword>
<keyword evidence="6" id="KW-0472">Membrane</keyword>
<keyword evidence="4" id="KW-0812">Transmembrane</keyword>
<feature type="domain" description="Outer membrane protein beta-barrel" evidence="8">
    <location>
        <begin position="317"/>
        <end position="708"/>
    </location>
</feature>
<dbReference type="Gene3D" id="2.40.170.20">
    <property type="entry name" value="TonB-dependent receptor, beta-barrel domain"/>
    <property type="match status" value="1"/>
</dbReference>
<evidence type="ECO:0000256" key="6">
    <source>
        <dbReference type="ARBA" id="ARBA00023136"/>
    </source>
</evidence>
<dbReference type="InterPro" id="IPR036942">
    <property type="entry name" value="Beta-barrel_TonB_sf"/>
</dbReference>
<dbReference type="Proteomes" id="UP000316437">
    <property type="component" value="Unassembled WGS sequence"/>
</dbReference>
<dbReference type="InterPro" id="IPR041700">
    <property type="entry name" value="OMP_b-brl_3"/>
</dbReference>
<evidence type="ECO:0000256" key="7">
    <source>
        <dbReference type="ARBA" id="ARBA00023237"/>
    </source>
</evidence>
<dbReference type="SUPFAM" id="SSF56935">
    <property type="entry name" value="Porins"/>
    <property type="match status" value="1"/>
</dbReference>
<dbReference type="Pfam" id="PF14905">
    <property type="entry name" value="OMP_b-brl_3"/>
    <property type="match status" value="1"/>
</dbReference>
<evidence type="ECO:0000256" key="1">
    <source>
        <dbReference type="ARBA" id="ARBA00004571"/>
    </source>
</evidence>
<evidence type="ECO:0000256" key="4">
    <source>
        <dbReference type="ARBA" id="ARBA00022692"/>
    </source>
</evidence>
<organism evidence="9 10">
    <name type="scientific">Chryseobacterium aquifrigidense</name>
    <dbReference type="NCBI Taxonomy" id="558021"/>
    <lineage>
        <taxon>Bacteria</taxon>
        <taxon>Pseudomonadati</taxon>
        <taxon>Bacteroidota</taxon>
        <taxon>Flavobacteriia</taxon>
        <taxon>Flavobacteriales</taxon>
        <taxon>Weeksellaceae</taxon>
        <taxon>Chryseobacterium group</taxon>
        <taxon>Chryseobacterium</taxon>
    </lineage>
</organism>
<dbReference type="GO" id="GO:0015344">
    <property type="term" value="F:siderophore uptake transmembrane transporter activity"/>
    <property type="evidence" value="ECO:0007669"/>
    <property type="project" value="TreeGrafter"/>
</dbReference>
<protein>
    <submittedName>
        <fullName evidence="9">Outer membrane receptor protein involved in Fe transport</fullName>
    </submittedName>
</protein>
<name>A0A543E4H7_9FLAO</name>